<sequence length="121" mass="13328">MELKPVKTVATQSVTDSDAEIIAGRLSTHTTFLSPQISRSRTVSVVKMLTELLDRQQGSFPSQTDRSNTLPVPECQLFQKGYEFSFGRFTCSNILACVHTAEHAELLHGEGSKVQAPYQIG</sequence>
<dbReference type="AlphaFoldDB" id="A0ABD0LYE9"/>
<proteinExistence type="predicted"/>
<gene>
    <name evidence="1" type="ORF">BaRGS_00004729</name>
</gene>
<dbReference type="Proteomes" id="UP001519460">
    <property type="component" value="Unassembled WGS sequence"/>
</dbReference>
<reference evidence="1 2" key="1">
    <citation type="journal article" date="2023" name="Sci. Data">
        <title>Genome assembly of the Korean intertidal mud-creeper Batillaria attramentaria.</title>
        <authorList>
            <person name="Patra A.K."/>
            <person name="Ho P.T."/>
            <person name="Jun S."/>
            <person name="Lee S.J."/>
            <person name="Kim Y."/>
            <person name="Won Y.J."/>
        </authorList>
    </citation>
    <scope>NUCLEOTIDE SEQUENCE [LARGE SCALE GENOMIC DNA]</scope>
    <source>
        <strain evidence="1">Wonlab-2016</strain>
    </source>
</reference>
<name>A0ABD0LYE9_9CAEN</name>
<keyword evidence="2" id="KW-1185">Reference proteome</keyword>
<accession>A0ABD0LYE9</accession>
<organism evidence="1 2">
    <name type="scientific">Batillaria attramentaria</name>
    <dbReference type="NCBI Taxonomy" id="370345"/>
    <lineage>
        <taxon>Eukaryota</taxon>
        <taxon>Metazoa</taxon>
        <taxon>Spiralia</taxon>
        <taxon>Lophotrochozoa</taxon>
        <taxon>Mollusca</taxon>
        <taxon>Gastropoda</taxon>
        <taxon>Caenogastropoda</taxon>
        <taxon>Sorbeoconcha</taxon>
        <taxon>Cerithioidea</taxon>
        <taxon>Batillariidae</taxon>
        <taxon>Batillaria</taxon>
    </lineage>
</organism>
<dbReference type="EMBL" id="JACVVK020000017">
    <property type="protein sequence ID" value="KAK7503997.1"/>
    <property type="molecule type" value="Genomic_DNA"/>
</dbReference>
<evidence type="ECO:0000313" key="2">
    <source>
        <dbReference type="Proteomes" id="UP001519460"/>
    </source>
</evidence>
<evidence type="ECO:0000313" key="1">
    <source>
        <dbReference type="EMBL" id="KAK7503997.1"/>
    </source>
</evidence>
<comment type="caution">
    <text evidence="1">The sequence shown here is derived from an EMBL/GenBank/DDBJ whole genome shotgun (WGS) entry which is preliminary data.</text>
</comment>
<protein>
    <submittedName>
        <fullName evidence="1">Uncharacterized protein</fullName>
    </submittedName>
</protein>